<keyword evidence="3" id="KW-0731">Sigma factor</keyword>
<keyword evidence="2" id="KW-0805">Transcription regulation</keyword>
<dbReference type="GO" id="GO:0016987">
    <property type="term" value="F:sigma factor activity"/>
    <property type="evidence" value="ECO:0007669"/>
    <property type="project" value="UniProtKB-KW"/>
</dbReference>
<proteinExistence type="inferred from homology"/>
<dbReference type="GO" id="GO:0003677">
    <property type="term" value="F:DNA binding"/>
    <property type="evidence" value="ECO:0007669"/>
    <property type="project" value="InterPro"/>
</dbReference>
<dbReference type="SUPFAM" id="SSF88659">
    <property type="entry name" value="Sigma3 and sigma4 domains of RNA polymerase sigma factors"/>
    <property type="match status" value="1"/>
</dbReference>
<evidence type="ECO:0000256" key="2">
    <source>
        <dbReference type="ARBA" id="ARBA00023015"/>
    </source>
</evidence>
<sequence length="176" mass="20825">MNSAKIKFTNGDKIKLKELYDSFFIYLCAYSEKYVSDSQISGDIVQEIFIKIWNRNKDFTSLHALRSFMYLSVRNASLNYLRDNGKTVRLRDYHTNEKIFDRNLIIEEEVYAMIRKEIDKLPKACKKVFELTLLDMSILEISESLGISKNTVRNQRAKARKILKGQLKHLYFLLFF</sequence>
<evidence type="ECO:0000256" key="1">
    <source>
        <dbReference type="ARBA" id="ARBA00010641"/>
    </source>
</evidence>
<dbReference type="NCBIfam" id="TIGR02937">
    <property type="entry name" value="sigma70-ECF"/>
    <property type="match status" value="1"/>
</dbReference>
<dbReference type="InterPro" id="IPR039425">
    <property type="entry name" value="RNA_pol_sigma-70-like"/>
</dbReference>
<reference evidence="7" key="1">
    <citation type="submission" date="2018-06" db="EMBL/GenBank/DDBJ databases">
        <authorList>
            <person name="Zhirakovskaya E."/>
        </authorList>
    </citation>
    <scope>NUCLEOTIDE SEQUENCE</scope>
</reference>
<dbReference type="AlphaFoldDB" id="A0A3B0TKR3"/>
<dbReference type="Gene3D" id="1.10.1740.10">
    <property type="match status" value="1"/>
</dbReference>
<organism evidence="7">
    <name type="scientific">hydrothermal vent metagenome</name>
    <dbReference type="NCBI Taxonomy" id="652676"/>
    <lineage>
        <taxon>unclassified sequences</taxon>
        <taxon>metagenomes</taxon>
        <taxon>ecological metagenomes</taxon>
    </lineage>
</organism>
<gene>
    <name evidence="7" type="ORF">MNBD_BACTEROID05-870</name>
</gene>
<dbReference type="InterPro" id="IPR013324">
    <property type="entry name" value="RNA_pol_sigma_r3/r4-like"/>
</dbReference>
<dbReference type="Pfam" id="PF08281">
    <property type="entry name" value="Sigma70_r4_2"/>
    <property type="match status" value="1"/>
</dbReference>
<dbReference type="EMBL" id="UOEN01000249">
    <property type="protein sequence ID" value="VAW15052.1"/>
    <property type="molecule type" value="Genomic_DNA"/>
</dbReference>
<dbReference type="SUPFAM" id="SSF88946">
    <property type="entry name" value="Sigma2 domain of RNA polymerase sigma factors"/>
    <property type="match status" value="1"/>
</dbReference>
<accession>A0A3B0TKR3</accession>
<name>A0A3B0TKR3_9ZZZZ</name>
<feature type="domain" description="RNA polymerase sigma-70 region 2" evidence="5">
    <location>
        <begin position="27"/>
        <end position="86"/>
    </location>
</feature>
<evidence type="ECO:0000259" key="5">
    <source>
        <dbReference type="Pfam" id="PF04542"/>
    </source>
</evidence>
<evidence type="ECO:0000256" key="3">
    <source>
        <dbReference type="ARBA" id="ARBA00023082"/>
    </source>
</evidence>
<dbReference type="GO" id="GO:0006352">
    <property type="term" value="P:DNA-templated transcription initiation"/>
    <property type="evidence" value="ECO:0007669"/>
    <property type="project" value="InterPro"/>
</dbReference>
<evidence type="ECO:0008006" key="8">
    <source>
        <dbReference type="Google" id="ProtNLM"/>
    </source>
</evidence>
<dbReference type="InterPro" id="IPR007627">
    <property type="entry name" value="RNA_pol_sigma70_r2"/>
</dbReference>
<protein>
    <recommendedName>
        <fullName evidence="8">RNA polymerase ECF-type sigma factor</fullName>
    </recommendedName>
</protein>
<comment type="similarity">
    <text evidence="1">Belongs to the sigma-70 factor family. ECF subfamily.</text>
</comment>
<evidence type="ECO:0000256" key="4">
    <source>
        <dbReference type="ARBA" id="ARBA00023163"/>
    </source>
</evidence>
<evidence type="ECO:0000313" key="7">
    <source>
        <dbReference type="EMBL" id="VAW15052.1"/>
    </source>
</evidence>
<dbReference type="InterPro" id="IPR013325">
    <property type="entry name" value="RNA_pol_sigma_r2"/>
</dbReference>
<dbReference type="PANTHER" id="PTHR43133:SF46">
    <property type="entry name" value="RNA POLYMERASE SIGMA-70 FACTOR ECF SUBFAMILY"/>
    <property type="match status" value="1"/>
</dbReference>
<dbReference type="Pfam" id="PF04542">
    <property type="entry name" value="Sigma70_r2"/>
    <property type="match status" value="1"/>
</dbReference>
<dbReference type="Gene3D" id="1.10.10.10">
    <property type="entry name" value="Winged helix-like DNA-binding domain superfamily/Winged helix DNA-binding domain"/>
    <property type="match status" value="1"/>
</dbReference>
<feature type="domain" description="RNA polymerase sigma factor 70 region 4 type 2" evidence="6">
    <location>
        <begin position="113"/>
        <end position="162"/>
    </location>
</feature>
<evidence type="ECO:0000259" key="6">
    <source>
        <dbReference type="Pfam" id="PF08281"/>
    </source>
</evidence>
<dbReference type="InterPro" id="IPR036388">
    <property type="entry name" value="WH-like_DNA-bd_sf"/>
</dbReference>
<dbReference type="InterPro" id="IPR014284">
    <property type="entry name" value="RNA_pol_sigma-70_dom"/>
</dbReference>
<keyword evidence="4" id="KW-0804">Transcription</keyword>
<dbReference type="PANTHER" id="PTHR43133">
    <property type="entry name" value="RNA POLYMERASE ECF-TYPE SIGMA FACTO"/>
    <property type="match status" value="1"/>
</dbReference>
<dbReference type="InterPro" id="IPR013249">
    <property type="entry name" value="RNA_pol_sigma70_r4_t2"/>
</dbReference>